<accession>A0A562NSZ0</accession>
<dbReference type="Proteomes" id="UP000317122">
    <property type="component" value="Unassembled WGS sequence"/>
</dbReference>
<dbReference type="EMBL" id="VLKT01000019">
    <property type="protein sequence ID" value="TWI35322.1"/>
    <property type="molecule type" value="Genomic_DNA"/>
</dbReference>
<keyword evidence="2" id="KW-1185">Reference proteome</keyword>
<name>A0A562NSZ0_9HYPH</name>
<gene>
    <name evidence="1" type="ORF">IQ26_03302</name>
</gene>
<reference evidence="1 2" key="1">
    <citation type="journal article" date="2015" name="Stand. Genomic Sci.">
        <title>Genomic Encyclopedia of Bacterial and Archaeal Type Strains, Phase III: the genomes of soil and plant-associated and newly described type strains.</title>
        <authorList>
            <person name="Whitman W.B."/>
            <person name="Woyke T."/>
            <person name="Klenk H.P."/>
            <person name="Zhou Y."/>
            <person name="Lilburn T.G."/>
            <person name="Beck B.J."/>
            <person name="De Vos P."/>
            <person name="Vandamme P."/>
            <person name="Eisen J.A."/>
            <person name="Garrity G."/>
            <person name="Hugenholtz P."/>
            <person name="Kyrpides N.C."/>
        </authorList>
    </citation>
    <scope>NUCLEOTIDE SEQUENCE [LARGE SCALE GENOMIC DNA]</scope>
    <source>
        <strain evidence="1 2">CGMCC 1.2546</strain>
    </source>
</reference>
<protein>
    <submittedName>
        <fullName evidence="1">Uncharacterized protein</fullName>
    </submittedName>
</protein>
<proteinExistence type="predicted"/>
<evidence type="ECO:0000313" key="2">
    <source>
        <dbReference type="Proteomes" id="UP000317122"/>
    </source>
</evidence>
<comment type="caution">
    <text evidence="1">The sequence shown here is derived from an EMBL/GenBank/DDBJ whole genome shotgun (WGS) entry which is preliminary data.</text>
</comment>
<organism evidence="1 2">
    <name type="scientific">Mesorhizobium tianshanense</name>
    <dbReference type="NCBI Taxonomy" id="39844"/>
    <lineage>
        <taxon>Bacteria</taxon>
        <taxon>Pseudomonadati</taxon>
        <taxon>Pseudomonadota</taxon>
        <taxon>Alphaproteobacteria</taxon>
        <taxon>Hyphomicrobiales</taxon>
        <taxon>Phyllobacteriaceae</taxon>
        <taxon>Mesorhizobium</taxon>
    </lineage>
</organism>
<evidence type="ECO:0000313" key="1">
    <source>
        <dbReference type="EMBL" id="TWI35322.1"/>
    </source>
</evidence>
<dbReference type="RefSeq" id="WP_145719074.1">
    <property type="nucleotide sequence ID" value="NZ_BSPF01000094.1"/>
</dbReference>
<dbReference type="AlphaFoldDB" id="A0A562NSZ0"/>
<dbReference type="OrthoDB" id="8084229at2"/>
<sequence length="86" mass="9581">MGRRNSRYDRLFARDAEAIISDALRLRGTVLSAQLHLKANGELFWQLSGLVDKLHAVMASVAEKEPDFRAAGLGLLPLPEDYSSRK</sequence>